<dbReference type="SUPFAM" id="SSF54975">
    <property type="entry name" value="Acylphosphatase/BLUF domain-like"/>
    <property type="match status" value="1"/>
</dbReference>
<dbReference type="InterPro" id="IPR017945">
    <property type="entry name" value="DHBP_synth_RibB-like_a/b_dom"/>
</dbReference>
<evidence type="ECO:0000256" key="9">
    <source>
        <dbReference type="PROSITE-ProRule" id="PRU00520"/>
    </source>
</evidence>
<dbReference type="RefSeq" id="WP_255842379.1">
    <property type="nucleotide sequence ID" value="NZ_CP094358.1"/>
</dbReference>
<dbReference type="GO" id="GO:0016743">
    <property type="term" value="F:carboxyl- or carbamoyltransferase activity"/>
    <property type="evidence" value="ECO:0007669"/>
    <property type="project" value="UniProtKB-UniRule"/>
</dbReference>
<dbReference type="SUPFAM" id="SSF55821">
    <property type="entry name" value="YrdC/RibB"/>
    <property type="match status" value="1"/>
</dbReference>
<dbReference type="Gene3D" id="3.30.110.120">
    <property type="match status" value="1"/>
</dbReference>
<dbReference type="InterPro" id="IPR006070">
    <property type="entry name" value="Sua5-like_dom"/>
</dbReference>
<name>A0A9E6ZXR1_9FLAO</name>
<accession>A0A9E6ZXR1</accession>
<feature type="domain" description="Acylphosphatase-like" evidence="10">
    <location>
        <begin position="5"/>
        <end position="91"/>
    </location>
</feature>
<dbReference type="InterPro" id="IPR036046">
    <property type="entry name" value="Acylphosphatase-like_dom_sf"/>
</dbReference>
<dbReference type="EC" id="6.2.-.-" evidence="8"/>
<organism evidence="12 13">
    <name type="scientific">Abyssalbus ytuae</name>
    <dbReference type="NCBI Taxonomy" id="2926907"/>
    <lineage>
        <taxon>Bacteria</taxon>
        <taxon>Pseudomonadati</taxon>
        <taxon>Bacteroidota</taxon>
        <taxon>Flavobacteriia</taxon>
        <taxon>Flavobacteriales</taxon>
        <taxon>Flavobacteriaceae</taxon>
        <taxon>Abyssalbus</taxon>
    </lineage>
</organism>
<dbReference type="PANTHER" id="PTHR42959:SF1">
    <property type="entry name" value="CARBAMOYLTRANSFERASE HYPF"/>
    <property type="match status" value="1"/>
</dbReference>
<evidence type="ECO:0000256" key="3">
    <source>
        <dbReference type="ARBA" id="ARBA00022598"/>
    </source>
</evidence>
<keyword evidence="6" id="KW-0862">Zinc</keyword>
<evidence type="ECO:0000259" key="10">
    <source>
        <dbReference type="PROSITE" id="PS51160"/>
    </source>
</evidence>
<proteinExistence type="inferred from homology"/>
<dbReference type="EMBL" id="CP094358">
    <property type="protein sequence ID" value="UOB17107.1"/>
    <property type="molecule type" value="Genomic_DNA"/>
</dbReference>
<evidence type="ECO:0000256" key="8">
    <source>
        <dbReference type="PIRNR" id="PIRNR006256"/>
    </source>
</evidence>
<dbReference type="GO" id="GO:0003998">
    <property type="term" value="F:acylphosphatase activity"/>
    <property type="evidence" value="ECO:0007669"/>
    <property type="project" value="UniProtKB-EC"/>
</dbReference>
<evidence type="ECO:0000256" key="5">
    <source>
        <dbReference type="ARBA" id="ARBA00022771"/>
    </source>
</evidence>
<dbReference type="PROSITE" id="PS51160">
    <property type="entry name" value="ACYLPHOSPHATASE_3"/>
    <property type="match status" value="1"/>
</dbReference>
<dbReference type="PIRSF" id="PIRSF006256">
    <property type="entry name" value="CMPcnvr_hdrg_mat"/>
    <property type="match status" value="1"/>
</dbReference>
<dbReference type="InterPro" id="IPR055128">
    <property type="entry name" value="HypF_C_2"/>
</dbReference>
<dbReference type="Pfam" id="PF00708">
    <property type="entry name" value="Acylphosphatase"/>
    <property type="match status" value="1"/>
</dbReference>
<keyword evidence="5" id="KW-0863">Zinc-finger</keyword>
<dbReference type="InterPro" id="IPR004421">
    <property type="entry name" value="Carbamoyltransferase_HypF"/>
</dbReference>
<dbReference type="GO" id="GO:0016874">
    <property type="term" value="F:ligase activity"/>
    <property type="evidence" value="ECO:0007669"/>
    <property type="project" value="UniProtKB-UniRule"/>
</dbReference>
<dbReference type="Pfam" id="PF22521">
    <property type="entry name" value="HypF_C_2"/>
    <property type="match status" value="1"/>
</dbReference>
<dbReference type="Gene3D" id="3.30.420.360">
    <property type="match status" value="1"/>
</dbReference>
<keyword evidence="3 12" id="KW-0436">Ligase</keyword>
<evidence type="ECO:0000256" key="6">
    <source>
        <dbReference type="ARBA" id="ARBA00022833"/>
    </source>
</evidence>
<comment type="catalytic activity">
    <reaction evidence="9">
        <text>an acyl phosphate + H2O = a carboxylate + phosphate + H(+)</text>
        <dbReference type="Rhea" id="RHEA:14965"/>
        <dbReference type="ChEBI" id="CHEBI:15377"/>
        <dbReference type="ChEBI" id="CHEBI:15378"/>
        <dbReference type="ChEBI" id="CHEBI:29067"/>
        <dbReference type="ChEBI" id="CHEBI:43474"/>
        <dbReference type="ChEBI" id="CHEBI:59918"/>
        <dbReference type="EC" id="3.6.1.7"/>
    </reaction>
</comment>
<dbReference type="InterPro" id="IPR011125">
    <property type="entry name" value="Znf_HypF"/>
</dbReference>
<feature type="active site" evidence="9">
    <location>
        <position position="38"/>
    </location>
</feature>
<evidence type="ECO:0000256" key="7">
    <source>
        <dbReference type="ARBA" id="ARBA00048220"/>
    </source>
</evidence>
<evidence type="ECO:0000313" key="12">
    <source>
        <dbReference type="EMBL" id="UOB17107.1"/>
    </source>
</evidence>
<dbReference type="AlphaFoldDB" id="A0A9E6ZXR1"/>
<dbReference type="PROSITE" id="PS51163">
    <property type="entry name" value="YRDC"/>
    <property type="match status" value="1"/>
</dbReference>
<evidence type="ECO:0000259" key="11">
    <source>
        <dbReference type="PROSITE" id="PS51163"/>
    </source>
</evidence>
<gene>
    <name evidence="12" type="primary">hypF</name>
    <name evidence="12" type="ORF">MQE35_15370</name>
</gene>
<comment type="similarity">
    <text evidence="2 8">Belongs to the carbamoyltransferase HypF family.</text>
</comment>
<dbReference type="KEGG" id="fbm:MQE35_15370"/>
<dbReference type="GO" id="GO:0051604">
    <property type="term" value="P:protein maturation"/>
    <property type="evidence" value="ECO:0007669"/>
    <property type="project" value="TreeGrafter"/>
</dbReference>
<protein>
    <recommendedName>
        <fullName evidence="8">Carbamoyltransferase</fullName>
        <ecNumber evidence="8">6.2.-.-</ecNumber>
    </recommendedName>
</protein>
<keyword evidence="4" id="KW-0479">Metal-binding</keyword>
<feature type="active site" evidence="9">
    <location>
        <position position="20"/>
    </location>
</feature>
<keyword evidence="9" id="KW-0378">Hydrolase</keyword>
<dbReference type="InterPro" id="IPR041440">
    <property type="entry name" value="HypF_C"/>
</dbReference>
<evidence type="ECO:0000313" key="13">
    <source>
        <dbReference type="Proteomes" id="UP000831290"/>
    </source>
</evidence>
<dbReference type="GO" id="GO:0003725">
    <property type="term" value="F:double-stranded RNA binding"/>
    <property type="evidence" value="ECO:0007669"/>
    <property type="project" value="InterPro"/>
</dbReference>
<sequence>MLQKSYRIIITGRVQGVGFRPYVHSVAGNYGLMGSVSNNEQGVIIYVSGEKQDIFRFYKKIISNPPVVSKIGSHHIEEINFKKYDNFKIIPSNKKNKLNVQLTPDFAICDECKKEISDPSDRRYLYPFTTCVNCGPRWSITQTFPFERENTSIHEFEMCEDCYEEYTNKLNRRYHSQTNSCKKCGVKLTLANKNGKLIKSHYKQTFKYIGGLISGGKIIAIKNSGGYLLCCDATNPVVVNRLRINKNRPNKPFAVLYPSLKLLKDDVGINETQEKALLSAERPVVIVTAKNIKDKLASKEIAPGLNQLGVMLPYTAILQLLANELTVPVVATSGNIHGSPIISDKKEAQSNLSEVADYFLHHNLKIANPQDDSVIKYTGKFNHEILLRRSRGYAPNYSVKPVKTDEKIMALGADLKSTVAFLPNDYLYISQYLGNLNNYDVYKRFTETSSKFISLFEQEPEVILSDKHPDYLSTQYANELCQHLGIKNRQIQHHKAHFAAVLGENELFNSNDPVLGVIWDGTGYGDDGQIWGGEFFKYEKNKMGRITHFDYFDWLAGDKMAREPKLSMLALANMDMYPIVEEKFSKEKQIIYQLLKEENSLKTSSVGRLFDAVASLLNICDYNTYEGEAAMLLENKLQDYKLEEYKIYCAGLIDNIIPTKSIFKKIVRDHKKGMSEQQIIGNFFYTLANYVFQIANFYKIKKIALGGGVFQNAVLIDMIREIGEEGYDLFFNKNLSPNDENISYGQLMYYLNCRNDN</sequence>
<dbReference type="InterPro" id="IPR001792">
    <property type="entry name" value="Acylphosphatase-like_dom"/>
</dbReference>
<dbReference type="Gene3D" id="3.90.870.50">
    <property type="match status" value="1"/>
</dbReference>
<dbReference type="PANTHER" id="PTHR42959">
    <property type="entry name" value="CARBAMOYLTRANSFERASE"/>
    <property type="match status" value="1"/>
</dbReference>
<dbReference type="GO" id="GO:0008270">
    <property type="term" value="F:zinc ion binding"/>
    <property type="evidence" value="ECO:0007669"/>
    <property type="project" value="UniProtKB-KW"/>
</dbReference>
<dbReference type="SUPFAM" id="SSF53067">
    <property type="entry name" value="Actin-like ATPase domain"/>
    <property type="match status" value="1"/>
</dbReference>
<comment type="pathway">
    <text evidence="1">Protein modification; [NiFe] hydrogenase maturation.</text>
</comment>
<dbReference type="InterPro" id="IPR017968">
    <property type="entry name" value="Acylphosphatase_CS"/>
</dbReference>
<dbReference type="Pfam" id="PF07503">
    <property type="entry name" value="zf-HYPF"/>
    <property type="match status" value="2"/>
</dbReference>
<dbReference type="Pfam" id="PF01300">
    <property type="entry name" value="Sua5_yciO_yrdC"/>
    <property type="match status" value="1"/>
</dbReference>
<comment type="catalytic activity">
    <reaction evidence="7">
        <text>C-terminal L-cysteinyl-[HypE protein] + carbamoyl phosphate + ATP + H2O = C-terminal S-carboxamide-L-cysteinyl-[HypE protein] + AMP + phosphate + diphosphate + H(+)</text>
        <dbReference type="Rhea" id="RHEA:55636"/>
        <dbReference type="Rhea" id="RHEA-COMP:14247"/>
        <dbReference type="Rhea" id="RHEA-COMP:14392"/>
        <dbReference type="ChEBI" id="CHEBI:15377"/>
        <dbReference type="ChEBI" id="CHEBI:15378"/>
        <dbReference type="ChEBI" id="CHEBI:30616"/>
        <dbReference type="ChEBI" id="CHEBI:33019"/>
        <dbReference type="ChEBI" id="CHEBI:43474"/>
        <dbReference type="ChEBI" id="CHEBI:58228"/>
        <dbReference type="ChEBI" id="CHEBI:76913"/>
        <dbReference type="ChEBI" id="CHEBI:139126"/>
        <dbReference type="ChEBI" id="CHEBI:456215"/>
    </reaction>
</comment>
<evidence type="ECO:0000256" key="2">
    <source>
        <dbReference type="ARBA" id="ARBA00008097"/>
    </source>
</evidence>
<dbReference type="InterPro" id="IPR043129">
    <property type="entry name" value="ATPase_NBD"/>
</dbReference>
<dbReference type="NCBIfam" id="TIGR00143">
    <property type="entry name" value="hypF"/>
    <property type="match status" value="1"/>
</dbReference>
<evidence type="ECO:0000256" key="4">
    <source>
        <dbReference type="ARBA" id="ARBA00022723"/>
    </source>
</evidence>
<reference evidence="12" key="1">
    <citation type="submission" date="2022-03" db="EMBL/GenBank/DDBJ databases">
        <title>Description of Abyssus ytuae gen. nov., sp. nov., a novel member of the family Flavobacteriaceae isolated from the sediment of Mariana Trench.</title>
        <authorList>
            <person name="Zhang J."/>
            <person name="Xu X."/>
        </authorList>
    </citation>
    <scope>NUCLEOTIDE SEQUENCE</scope>
    <source>
        <strain evidence="12">MT3330</strain>
    </source>
</reference>
<keyword evidence="13" id="KW-1185">Reference proteome</keyword>
<dbReference type="PROSITE" id="PS00150">
    <property type="entry name" value="ACYLPHOSPHATASE_1"/>
    <property type="match status" value="1"/>
</dbReference>
<evidence type="ECO:0000256" key="1">
    <source>
        <dbReference type="ARBA" id="ARBA00004711"/>
    </source>
</evidence>
<dbReference type="Proteomes" id="UP000831290">
    <property type="component" value="Chromosome"/>
</dbReference>
<dbReference type="InterPro" id="IPR051060">
    <property type="entry name" value="Carbamoyltrans_HypF-like"/>
</dbReference>
<feature type="domain" description="YrdC-like" evidence="11">
    <location>
        <begin position="203"/>
        <end position="392"/>
    </location>
</feature>
<dbReference type="Gene3D" id="3.30.420.40">
    <property type="match status" value="1"/>
</dbReference>
<dbReference type="Pfam" id="PF17788">
    <property type="entry name" value="HypF_C"/>
    <property type="match status" value="1"/>
</dbReference>